<accession>A0AAD5M5U0</accession>
<gene>
    <name evidence="1" type="ORF">KIN20_007010</name>
</gene>
<keyword evidence="2" id="KW-1185">Reference proteome</keyword>
<proteinExistence type="predicted"/>
<reference evidence="1" key="1">
    <citation type="submission" date="2021-06" db="EMBL/GenBank/DDBJ databases">
        <title>Parelaphostrongylus tenuis whole genome reference sequence.</title>
        <authorList>
            <person name="Garwood T.J."/>
            <person name="Larsen P.A."/>
            <person name="Fountain-Jones N.M."/>
            <person name="Garbe J.R."/>
            <person name="Macchietto M.G."/>
            <person name="Kania S.A."/>
            <person name="Gerhold R.W."/>
            <person name="Richards J.E."/>
            <person name="Wolf T.M."/>
        </authorList>
    </citation>
    <scope>NUCLEOTIDE SEQUENCE</scope>
    <source>
        <strain evidence="1">MNPRO001-30</strain>
        <tissue evidence="1">Meninges</tissue>
    </source>
</reference>
<dbReference type="AlphaFoldDB" id="A0AAD5M5U0"/>
<sequence length="94" mass="10890">MDFELRIEIDLPQSYAHHLLRPKRAIHWNLLPTGETINPTCFCSTWNVVIRPYHVNVIASHPDLRQYKAACRQIDKEEVDRTRLGVPGSSAVHF</sequence>
<name>A0AAD5M5U0_PARTN</name>
<comment type="caution">
    <text evidence="1">The sequence shown here is derived from an EMBL/GenBank/DDBJ whole genome shotgun (WGS) entry which is preliminary data.</text>
</comment>
<evidence type="ECO:0000313" key="1">
    <source>
        <dbReference type="EMBL" id="KAJ1351068.1"/>
    </source>
</evidence>
<dbReference type="EMBL" id="JAHQIW010000996">
    <property type="protein sequence ID" value="KAJ1351068.1"/>
    <property type="molecule type" value="Genomic_DNA"/>
</dbReference>
<organism evidence="1 2">
    <name type="scientific">Parelaphostrongylus tenuis</name>
    <name type="common">Meningeal worm</name>
    <dbReference type="NCBI Taxonomy" id="148309"/>
    <lineage>
        <taxon>Eukaryota</taxon>
        <taxon>Metazoa</taxon>
        <taxon>Ecdysozoa</taxon>
        <taxon>Nematoda</taxon>
        <taxon>Chromadorea</taxon>
        <taxon>Rhabditida</taxon>
        <taxon>Rhabditina</taxon>
        <taxon>Rhabditomorpha</taxon>
        <taxon>Strongyloidea</taxon>
        <taxon>Metastrongylidae</taxon>
        <taxon>Parelaphostrongylus</taxon>
    </lineage>
</organism>
<evidence type="ECO:0000313" key="2">
    <source>
        <dbReference type="Proteomes" id="UP001196413"/>
    </source>
</evidence>
<dbReference type="Proteomes" id="UP001196413">
    <property type="component" value="Unassembled WGS sequence"/>
</dbReference>
<protein>
    <submittedName>
        <fullName evidence="1">Uncharacterized protein</fullName>
    </submittedName>
</protein>